<dbReference type="AlphaFoldDB" id="A0A6I4RY78"/>
<comment type="caution">
    <text evidence="1">The sequence shown here is derived from an EMBL/GenBank/DDBJ whole genome shotgun (WGS) entry which is preliminary data.</text>
</comment>
<evidence type="ECO:0000313" key="2">
    <source>
        <dbReference type="Proteomes" id="UP000469081"/>
    </source>
</evidence>
<accession>A0A6I4RY78</accession>
<organism evidence="1 2">
    <name type="scientific">Francisella tularensis</name>
    <dbReference type="NCBI Taxonomy" id="263"/>
    <lineage>
        <taxon>Bacteria</taxon>
        <taxon>Pseudomonadati</taxon>
        <taxon>Pseudomonadota</taxon>
        <taxon>Gammaproteobacteria</taxon>
        <taxon>Thiotrichales</taxon>
        <taxon>Francisellaceae</taxon>
        <taxon>Francisella</taxon>
    </lineage>
</organism>
<name>A0A6I4RY78_FRATU</name>
<sequence length="248" mass="28288">MTDILKNENAILSLEENKTDKVVKGLKAISSLCPYAGGLFSEIITSVIPNQRIDRIAEFLKILDMKLSKYGESIANLEKKLEKPENIELFEEGIWQSSRAISKERKGYVASILAKGLSNNQLEEIQNGVLLNMLSQLNDNEIIILSSYTYKNRINNEFRSKYENILNVPLAYIGADKDSLAKNTVCSLYRERLFNLGLLRKKFKKPKKGTLPEFNEKTGMMRSSSYEITYLGNLFLDYIGLENDYSED</sequence>
<dbReference type="RefSeq" id="WP_003040474.1">
    <property type="nucleotide sequence ID" value="NZ_VJEZ01000003.1"/>
</dbReference>
<dbReference type="EMBL" id="VJEZ01000003">
    <property type="protein sequence ID" value="MWZ39460.1"/>
    <property type="molecule type" value="Genomic_DNA"/>
</dbReference>
<dbReference type="Proteomes" id="UP000469081">
    <property type="component" value="Unassembled WGS sequence"/>
</dbReference>
<protein>
    <recommendedName>
        <fullName evidence="3">DUF4393 domain-containing protein</fullName>
    </recommendedName>
</protein>
<gene>
    <name evidence="1" type="ORF">FNC33_02685</name>
</gene>
<reference evidence="1 2" key="1">
    <citation type="submission" date="2019-06" db="EMBL/GenBank/DDBJ databases">
        <title>Phylogeography and genetic diversity of Francisella tularensis subsp. holarctica in France (1947-2018).</title>
        <authorList>
            <person name="Kevin M."/>
            <person name="Madani N."/>
            <person name="Maurin M."/>
        </authorList>
    </citation>
    <scope>NUCLEOTIDE SEQUENCE [LARGE SCALE GENOMIC DNA]</scope>
    <source>
        <strain evidence="1 2">ATCC 15482</strain>
    </source>
</reference>
<proteinExistence type="predicted"/>
<evidence type="ECO:0008006" key="3">
    <source>
        <dbReference type="Google" id="ProtNLM"/>
    </source>
</evidence>
<evidence type="ECO:0000313" key="1">
    <source>
        <dbReference type="EMBL" id="MWZ39460.1"/>
    </source>
</evidence>